<dbReference type="Proteomes" id="UP001500483">
    <property type="component" value="Unassembled WGS sequence"/>
</dbReference>
<dbReference type="EMBL" id="BAAAYK010000038">
    <property type="protein sequence ID" value="GAA3364611.1"/>
    <property type="molecule type" value="Genomic_DNA"/>
</dbReference>
<keyword evidence="5" id="KW-1185">Reference proteome</keyword>
<evidence type="ECO:0000256" key="2">
    <source>
        <dbReference type="SAM" id="Phobius"/>
    </source>
</evidence>
<dbReference type="InterPro" id="IPR038731">
    <property type="entry name" value="RgtA/B/C-like"/>
</dbReference>
<feature type="transmembrane region" description="Helical" evidence="2">
    <location>
        <begin position="260"/>
        <end position="288"/>
    </location>
</feature>
<gene>
    <name evidence="4" type="ORF">GCM10020366_61170</name>
</gene>
<protein>
    <submittedName>
        <fullName evidence="4">Glycosyltransferase family 39 protein</fullName>
    </submittedName>
</protein>
<feature type="transmembrane region" description="Helical" evidence="2">
    <location>
        <begin position="295"/>
        <end position="312"/>
    </location>
</feature>
<feature type="domain" description="Glycosyltransferase RgtA/B/C/D-like" evidence="3">
    <location>
        <begin position="74"/>
        <end position="239"/>
    </location>
</feature>
<evidence type="ECO:0000313" key="5">
    <source>
        <dbReference type="Proteomes" id="UP001500483"/>
    </source>
</evidence>
<feature type="transmembrane region" description="Helical" evidence="2">
    <location>
        <begin position="127"/>
        <end position="147"/>
    </location>
</feature>
<feature type="transmembrane region" description="Helical" evidence="2">
    <location>
        <begin position="221"/>
        <end position="240"/>
    </location>
</feature>
<evidence type="ECO:0000259" key="3">
    <source>
        <dbReference type="Pfam" id="PF13231"/>
    </source>
</evidence>
<feature type="transmembrane region" description="Helical" evidence="2">
    <location>
        <begin position="179"/>
        <end position="209"/>
    </location>
</feature>
<evidence type="ECO:0000313" key="4">
    <source>
        <dbReference type="EMBL" id="GAA3364611.1"/>
    </source>
</evidence>
<feature type="transmembrane region" description="Helical" evidence="2">
    <location>
        <begin position="318"/>
        <end position="337"/>
    </location>
</feature>
<accession>A0ABP6S042</accession>
<feature type="transmembrane region" description="Helical" evidence="2">
    <location>
        <begin position="34"/>
        <end position="54"/>
    </location>
</feature>
<keyword evidence="2" id="KW-0812">Transmembrane</keyword>
<sequence>MPPALDERSRLVPPPAPSTAAAPSALPALATRPLLLIAAAVTGVLLLTSGRYGIYADELYFLAAGHHLDWGYVDQPPLVPLIALLADTAFPGSLLALRLLPALAAGAGVVLTALLARELGGDRRAQLLAGGAWAVAGQTLGGGHMLATVSFDPVLWTAVLWPLVRWVRLREQGVRQDRLLLAACACTALAMQVKLLIPVLWLVLGLVLLCTGPRSLLRRPLLWAGAAGALLTAAPTLWWQATHGWPQLSMGEAVAAESSFGVLLLPAVVLCAGIPGGVLVCFGCWRLLRAPELRPYRFLGWTVLGVAVLVALTESRPYYLAGAYGLLFAVGAVQLRARWFSARLYAVSALVAVVATLPVLPVGLIPRFDLVGTGSVGWPELTAIVERNAREHAAPVIAEDYWVASAVHHYGRTEVHSASRGYWAFGRPAEHVRSAIYVGGRRDFLLRHFGSVRRVDTVRTGLPSLYEGTPVWVVSEPRRPWELLWRDLWHIGLRHDGTPSGAPPAVAADG</sequence>
<proteinExistence type="predicted"/>
<keyword evidence="2" id="KW-1133">Transmembrane helix</keyword>
<keyword evidence="2" id="KW-0472">Membrane</keyword>
<organism evidence="4 5">
    <name type="scientific">Saccharopolyspora gregorii</name>
    <dbReference type="NCBI Taxonomy" id="33914"/>
    <lineage>
        <taxon>Bacteria</taxon>
        <taxon>Bacillati</taxon>
        <taxon>Actinomycetota</taxon>
        <taxon>Actinomycetes</taxon>
        <taxon>Pseudonocardiales</taxon>
        <taxon>Pseudonocardiaceae</taxon>
        <taxon>Saccharopolyspora</taxon>
    </lineage>
</organism>
<feature type="region of interest" description="Disordered" evidence="1">
    <location>
        <begin position="1"/>
        <end position="22"/>
    </location>
</feature>
<evidence type="ECO:0000256" key="1">
    <source>
        <dbReference type="SAM" id="MobiDB-lite"/>
    </source>
</evidence>
<dbReference type="RefSeq" id="WP_344930997.1">
    <property type="nucleotide sequence ID" value="NZ_BAAAYK010000038.1"/>
</dbReference>
<feature type="transmembrane region" description="Helical" evidence="2">
    <location>
        <begin position="95"/>
        <end position="115"/>
    </location>
</feature>
<dbReference type="Pfam" id="PF13231">
    <property type="entry name" value="PMT_2"/>
    <property type="match status" value="1"/>
</dbReference>
<name>A0ABP6S042_9PSEU</name>
<feature type="compositionally biased region" description="Basic and acidic residues" evidence="1">
    <location>
        <begin position="1"/>
        <end position="10"/>
    </location>
</feature>
<feature type="transmembrane region" description="Helical" evidence="2">
    <location>
        <begin position="344"/>
        <end position="365"/>
    </location>
</feature>
<reference evidence="5" key="1">
    <citation type="journal article" date="2019" name="Int. J. Syst. Evol. Microbiol.">
        <title>The Global Catalogue of Microorganisms (GCM) 10K type strain sequencing project: providing services to taxonomists for standard genome sequencing and annotation.</title>
        <authorList>
            <consortium name="The Broad Institute Genomics Platform"/>
            <consortium name="The Broad Institute Genome Sequencing Center for Infectious Disease"/>
            <person name="Wu L."/>
            <person name="Ma J."/>
        </authorList>
    </citation>
    <scope>NUCLEOTIDE SEQUENCE [LARGE SCALE GENOMIC DNA]</scope>
    <source>
        <strain evidence="5">JCM 9687</strain>
    </source>
</reference>
<comment type="caution">
    <text evidence="4">The sequence shown here is derived from an EMBL/GenBank/DDBJ whole genome shotgun (WGS) entry which is preliminary data.</text>
</comment>